<accession>A0A0M3IAZ7</accession>
<protein>
    <submittedName>
        <fullName evidence="2">Uncharacterized protein</fullName>
    </submittedName>
</protein>
<name>A0A0M3IAZ7_ASCLU</name>
<organism evidence="1 2">
    <name type="scientific">Ascaris lumbricoides</name>
    <name type="common">Giant roundworm</name>
    <dbReference type="NCBI Taxonomy" id="6252"/>
    <lineage>
        <taxon>Eukaryota</taxon>
        <taxon>Metazoa</taxon>
        <taxon>Ecdysozoa</taxon>
        <taxon>Nematoda</taxon>
        <taxon>Chromadorea</taxon>
        <taxon>Rhabditida</taxon>
        <taxon>Spirurina</taxon>
        <taxon>Ascaridomorpha</taxon>
        <taxon>Ascaridoidea</taxon>
        <taxon>Ascarididae</taxon>
        <taxon>Ascaris</taxon>
    </lineage>
</organism>
<dbReference type="Proteomes" id="UP000036681">
    <property type="component" value="Unplaced"/>
</dbReference>
<dbReference type="WBParaSite" id="ALUE_0001481201-mRNA-1">
    <property type="protein sequence ID" value="ALUE_0001481201-mRNA-1"/>
    <property type="gene ID" value="ALUE_0001481201"/>
</dbReference>
<reference evidence="2" key="1">
    <citation type="submission" date="2017-02" db="UniProtKB">
        <authorList>
            <consortium name="WormBaseParasite"/>
        </authorList>
    </citation>
    <scope>IDENTIFICATION</scope>
</reference>
<proteinExistence type="predicted"/>
<keyword evidence="1" id="KW-1185">Reference proteome</keyword>
<evidence type="ECO:0000313" key="2">
    <source>
        <dbReference type="WBParaSite" id="ALUE_0001481201-mRNA-1"/>
    </source>
</evidence>
<evidence type="ECO:0000313" key="1">
    <source>
        <dbReference type="Proteomes" id="UP000036681"/>
    </source>
</evidence>
<sequence length="72" mass="8059">MMESPCAHSAMDNQSVERHCEFYFALIGVQTWKGLRGVENSSEDIHFNPEFVNADDVLSFSYMSIYGAGPPP</sequence>
<dbReference type="AlphaFoldDB" id="A0A0M3IAZ7"/>